<evidence type="ECO:0000313" key="1">
    <source>
        <dbReference type="EMBL" id="PWK56661.1"/>
    </source>
</evidence>
<dbReference type="AlphaFoldDB" id="A0A316G6U2"/>
<gene>
    <name evidence="1" type="ORF">C8D95_104335</name>
</gene>
<reference evidence="1 2" key="1">
    <citation type="submission" date="2018-05" db="EMBL/GenBank/DDBJ databases">
        <title>Genomic Encyclopedia of Type Strains, Phase IV (KMG-IV): sequencing the most valuable type-strain genomes for metagenomic binning, comparative biology and taxonomic classification.</title>
        <authorList>
            <person name="Goeker M."/>
        </authorList>
    </citation>
    <scope>NUCLEOTIDE SEQUENCE [LARGE SCALE GENOMIC DNA]</scope>
    <source>
        <strain evidence="1 2">DSM 103371</strain>
    </source>
</reference>
<dbReference type="OrthoDB" id="7847979at2"/>
<proteinExistence type="predicted"/>
<evidence type="ECO:0008006" key="3">
    <source>
        <dbReference type="Google" id="ProtNLM"/>
    </source>
</evidence>
<dbReference type="Proteomes" id="UP000245390">
    <property type="component" value="Unassembled WGS sequence"/>
</dbReference>
<name>A0A316G6U2_9RHOB</name>
<dbReference type="KEGG" id="salo:EF888_00355"/>
<organism evidence="1 2">
    <name type="scientific">Silicimonas algicola</name>
    <dbReference type="NCBI Taxonomy" id="1826607"/>
    <lineage>
        <taxon>Bacteria</taxon>
        <taxon>Pseudomonadati</taxon>
        <taxon>Pseudomonadota</taxon>
        <taxon>Alphaproteobacteria</taxon>
        <taxon>Rhodobacterales</taxon>
        <taxon>Paracoccaceae</taxon>
    </lineage>
</organism>
<dbReference type="RefSeq" id="WP_109759331.1">
    <property type="nucleotide sequence ID" value="NZ_CP034588.1"/>
</dbReference>
<evidence type="ECO:0000313" key="2">
    <source>
        <dbReference type="Proteomes" id="UP000245390"/>
    </source>
</evidence>
<accession>A0A316G6U2</accession>
<keyword evidence="2" id="KW-1185">Reference proteome</keyword>
<sequence>MGIDVRSVRENYLKRHTDALIKDIGFARACEVSGKSKATLGRYASLHDENADRFMPVNVLLELERVASVPYVTKALAELQHIRLEYENPRDDSAGLTSDVIRLSQRFAILMAEYNNSISDGVISLNETRRLLDETNALQQVLMEMKLHLQNAAG</sequence>
<dbReference type="EMBL" id="QGGV01000004">
    <property type="protein sequence ID" value="PWK56661.1"/>
    <property type="molecule type" value="Genomic_DNA"/>
</dbReference>
<comment type="caution">
    <text evidence="1">The sequence shown here is derived from an EMBL/GenBank/DDBJ whole genome shotgun (WGS) entry which is preliminary data.</text>
</comment>
<protein>
    <recommendedName>
        <fullName evidence="3">Phage regulatory protein CII</fullName>
    </recommendedName>
</protein>